<accession>A0A8J2JDW0</accession>
<name>A0A8J2JDW0_9HEXA</name>
<organism evidence="1 2">
    <name type="scientific">Allacma fusca</name>
    <dbReference type="NCBI Taxonomy" id="39272"/>
    <lineage>
        <taxon>Eukaryota</taxon>
        <taxon>Metazoa</taxon>
        <taxon>Ecdysozoa</taxon>
        <taxon>Arthropoda</taxon>
        <taxon>Hexapoda</taxon>
        <taxon>Collembola</taxon>
        <taxon>Symphypleona</taxon>
        <taxon>Sminthuridae</taxon>
        <taxon>Allacma</taxon>
    </lineage>
</organism>
<proteinExistence type="predicted"/>
<evidence type="ECO:0000313" key="1">
    <source>
        <dbReference type="EMBL" id="CAG7717776.1"/>
    </source>
</evidence>
<dbReference type="AlphaFoldDB" id="A0A8J2JDW0"/>
<keyword evidence="2" id="KW-1185">Reference proteome</keyword>
<feature type="non-terminal residue" evidence="1">
    <location>
        <position position="1"/>
    </location>
</feature>
<sequence length="221" mass="25208">DVKSVSFCGSNFPGQYNRSEGYGKGICYQNRCNARRGSYFRCNLEMGSWDFCSQRPNLNYMGETCGNESYHSDDSIMRLILFSQKHFEGNQSVMKTFERTRCVNTMTWDDNLNLTDRKLIGSIDIKWHCLPNGSLGDECKSTCEPRGESHFWCQVGSLSHEVDFCLPRPHQDYFGNYCEGNCSTTDPWTIIHLNPSSLGSSLKNSLSLTITVLIQLLRFIV</sequence>
<comment type="caution">
    <text evidence="1">The sequence shown here is derived from an EMBL/GenBank/DDBJ whole genome shotgun (WGS) entry which is preliminary data.</text>
</comment>
<dbReference type="Proteomes" id="UP000708208">
    <property type="component" value="Unassembled WGS sequence"/>
</dbReference>
<evidence type="ECO:0000313" key="2">
    <source>
        <dbReference type="Proteomes" id="UP000708208"/>
    </source>
</evidence>
<reference evidence="1" key="1">
    <citation type="submission" date="2021-06" db="EMBL/GenBank/DDBJ databases">
        <authorList>
            <person name="Hodson N. C."/>
            <person name="Mongue J. A."/>
            <person name="Jaron S. K."/>
        </authorList>
    </citation>
    <scope>NUCLEOTIDE SEQUENCE</scope>
</reference>
<dbReference type="EMBL" id="CAJVCH010048557">
    <property type="protein sequence ID" value="CAG7717776.1"/>
    <property type="molecule type" value="Genomic_DNA"/>
</dbReference>
<protein>
    <submittedName>
        <fullName evidence="1">Uncharacterized protein</fullName>
    </submittedName>
</protein>
<gene>
    <name evidence="1" type="ORF">AFUS01_LOCUS7215</name>
</gene>